<evidence type="ECO:0000313" key="2">
    <source>
        <dbReference type="EMBL" id="USW52559.1"/>
    </source>
</evidence>
<name>A0A9Q9EJT8_9PEZI</name>
<dbReference type="Proteomes" id="UP001056384">
    <property type="component" value="Chromosome 4"/>
</dbReference>
<feature type="compositionally biased region" description="Basic and acidic residues" evidence="1">
    <location>
        <begin position="177"/>
        <end position="196"/>
    </location>
</feature>
<dbReference type="AlphaFoldDB" id="A0A9Q9EJT8"/>
<organism evidence="2 3">
    <name type="scientific">Septoria linicola</name>
    <dbReference type="NCBI Taxonomy" id="215465"/>
    <lineage>
        <taxon>Eukaryota</taxon>
        <taxon>Fungi</taxon>
        <taxon>Dikarya</taxon>
        <taxon>Ascomycota</taxon>
        <taxon>Pezizomycotina</taxon>
        <taxon>Dothideomycetes</taxon>
        <taxon>Dothideomycetidae</taxon>
        <taxon>Mycosphaerellales</taxon>
        <taxon>Mycosphaerellaceae</taxon>
        <taxon>Septoria</taxon>
    </lineage>
</organism>
<dbReference type="EMBL" id="CP099421">
    <property type="protein sequence ID" value="USW52559.1"/>
    <property type="molecule type" value="Genomic_DNA"/>
</dbReference>
<feature type="compositionally biased region" description="Basic and acidic residues" evidence="1">
    <location>
        <begin position="15"/>
        <end position="28"/>
    </location>
</feature>
<feature type="compositionally biased region" description="Low complexity" evidence="1">
    <location>
        <begin position="153"/>
        <end position="165"/>
    </location>
</feature>
<feature type="region of interest" description="Disordered" evidence="1">
    <location>
        <begin position="1"/>
        <end position="28"/>
    </location>
</feature>
<dbReference type="OrthoDB" id="3647221at2759"/>
<accession>A0A9Q9EJT8</accession>
<keyword evidence="3" id="KW-1185">Reference proteome</keyword>
<feature type="region of interest" description="Disordered" evidence="1">
    <location>
        <begin position="144"/>
        <end position="208"/>
    </location>
</feature>
<evidence type="ECO:0000313" key="3">
    <source>
        <dbReference type="Proteomes" id="UP001056384"/>
    </source>
</evidence>
<protein>
    <submittedName>
        <fullName evidence="2">Uncharacterized protein</fullName>
    </submittedName>
</protein>
<evidence type="ECO:0000256" key="1">
    <source>
        <dbReference type="SAM" id="MobiDB-lite"/>
    </source>
</evidence>
<gene>
    <name evidence="2" type="ORF">Slin15195_G058780</name>
</gene>
<reference evidence="2" key="1">
    <citation type="submission" date="2022-06" db="EMBL/GenBank/DDBJ databases">
        <title>Complete genome sequences of two strains of the flax pathogen Septoria linicola.</title>
        <authorList>
            <person name="Lapalu N."/>
            <person name="Simon A."/>
            <person name="Demenou B."/>
            <person name="Paumier D."/>
            <person name="Guillot M.-P."/>
            <person name="Gout L."/>
            <person name="Valade R."/>
        </authorList>
    </citation>
    <scope>NUCLEOTIDE SEQUENCE</scope>
    <source>
        <strain evidence="2">SE15195</strain>
    </source>
</reference>
<sequence length="208" mass="22808">MRELSLSPLVAGSRTVDEPEELTRAKENREQELFLLSQRFPDGRFKKTGRPEKGLTRTRIGERRSKLSVEVMPDDIMTQENGEVTYADGSWGGGWADSSEGWPRLEDEIAENEAAQEAAGITVCWGPWSGQKDPDEEVCHTWKADDEVESTKSADSSDQAADGAATLEGKSTFAEAQDNRSRIDEKADDTCGEHDPCGILDPMLSVGG</sequence>
<proteinExistence type="predicted"/>